<dbReference type="InterPro" id="IPR003781">
    <property type="entry name" value="CoA-bd"/>
</dbReference>
<dbReference type="Gene3D" id="3.40.50.720">
    <property type="entry name" value="NAD(P)-binding Rossmann-like Domain"/>
    <property type="match status" value="1"/>
</dbReference>
<dbReference type="InterPro" id="IPR036291">
    <property type="entry name" value="NAD(P)-bd_dom_sf"/>
</dbReference>
<accession>A0A381Z279</accession>
<evidence type="ECO:0000313" key="2">
    <source>
        <dbReference type="EMBL" id="SVA83368.1"/>
    </source>
</evidence>
<reference evidence="2" key="1">
    <citation type="submission" date="2018-05" db="EMBL/GenBank/DDBJ databases">
        <authorList>
            <person name="Lanie J.A."/>
            <person name="Ng W.-L."/>
            <person name="Kazmierczak K.M."/>
            <person name="Andrzejewski T.M."/>
            <person name="Davidsen T.M."/>
            <person name="Wayne K.J."/>
            <person name="Tettelin H."/>
            <person name="Glass J.I."/>
            <person name="Rusch D."/>
            <person name="Podicherti R."/>
            <person name="Tsui H.-C.T."/>
            <person name="Winkler M.E."/>
        </authorList>
    </citation>
    <scope>NUCLEOTIDE SEQUENCE</scope>
</reference>
<dbReference type="SUPFAM" id="SSF51735">
    <property type="entry name" value="NAD(P)-binding Rossmann-fold domains"/>
    <property type="match status" value="1"/>
</dbReference>
<feature type="domain" description="CoA-binding" evidence="1">
    <location>
        <begin position="1"/>
        <end position="90"/>
    </location>
</feature>
<organism evidence="2">
    <name type="scientific">marine metagenome</name>
    <dbReference type="NCBI Taxonomy" id="408172"/>
    <lineage>
        <taxon>unclassified sequences</taxon>
        <taxon>metagenomes</taxon>
        <taxon>ecological metagenomes</taxon>
    </lineage>
</organism>
<sequence>MKTVAVVGMSPKPERPSHYVGMYLKEQGYDIIPVNPGHKEIAGMTSYPSLLDIPVKVDVVDVFRRPEHAVPISEAAVEIGAKALWLQDGVINDEAAKLAEDASLLVVMNDCMLRRHKQFFGEL</sequence>
<proteinExistence type="predicted"/>
<dbReference type="AlphaFoldDB" id="A0A381Z279"/>
<dbReference type="PANTHER" id="PTHR33303:SF2">
    <property type="entry name" value="COA-BINDING DOMAIN-CONTAINING PROTEIN"/>
    <property type="match status" value="1"/>
</dbReference>
<dbReference type="PANTHER" id="PTHR33303">
    <property type="entry name" value="CYTOPLASMIC PROTEIN-RELATED"/>
    <property type="match status" value="1"/>
</dbReference>
<protein>
    <recommendedName>
        <fullName evidence="1">CoA-binding domain-containing protein</fullName>
    </recommendedName>
</protein>
<dbReference type="SMART" id="SM00881">
    <property type="entry name" value="CoA_binding"/>
    <property type="match status" value="1"/>
</dbReference>
<dbReference type="EMBL" id="UINC01019673">
    <property type="protein sequence ID" value="SVA83368.1"/>
    <property type="molecule type" value="Genomic_DNA"/>
</dbReference>
<gene>
    <name evidence="2" type="ORF">METZ01_LOCUS136222</name>
</gene>
<name>A0A381Z279_9ZZZZ</name>
<dbReference type="Pfam" id="PF13380">
    <property type="entry name" value="CoA_binding_2"/>
    <property type="match status" value="1"/>
</dbReference>
<evidence type="ECO:0000259" key="1">
    <source>
        <dbReference type="SMART" id="SM00881"/>
    </source>
</evidence>